<evidence type="ECO:0000259" key="15">
    <source>
        <dbReference type="Pfam" id="PF00925"/>
    </source>
</evidence>
<dbReference type="Proteomes" id="UP000031518">
    <property type="component" value="Unassembled WGS sequence"/>
</dbReference>
<dbReference type="GO" id="GO:0000287">
    <property type="term" value="F:magnesium ion binding"/>
    <property type="evidence" value="ECO:0007669"/>
    <property type="project" value="UniProtKB-UniRule"/>
</dbReference>
<dbReference type="InterPro" id="IPR017945">
    <property type="entry name" value="DHBP_synth_RibB-like_a/b_dom"/>
</dbReference>
<evidence type="ECO:0000256" key="10">
    <source>
        <dbReference type="ARBA" id="ARBA00022723"/>
    </source>
</evidence>
<dbReference type="AlphaFoldDB" id="A0A0B6WYF5"/>
<dbReference type="Gene3D" id="3.90.870.10">
    <property type="entry name" value="DHBP synthase"/>
    <property type="match status" value="1"/>
</dbReference>
<dbReference type="STRING" id="454194.PYK22_01779"/>
<dbReference type="EC" id="4.1.99.12" evidence="7 14"/>
<dbReference type="UniPathway" id="UPA00275">
    <property type="reaction ID" value="UER00399"/>
</dbReference>
<feature type="binding site" evidence="14">
    <location>
        <position position="28"/>
    </location>
    <ligand>
        <name>Mg(2+)</name>
        <dbReference type="ChEBI" id="CHEBI:18420"/>
        <label>1</label>
    </ligand>
</feature>
<feature type="binding site" evidence="14">
    <location>
        <begin position="140"/>
        <end position="144"/>
    </location>
    <ligand>
        <name>D-ribulose 5-phosphate</name>
        <dbReference type="ChEBI" id="CHEBI:58121"/>
    </ligand>
</feature>
<comment type="caution">
    <text evidence="14">Lacks conserved residue(s) required for the propagation of feature annotation.</text>
</comment>
<dbReference type="PANTHER" id="PTHR21327">
    <property type="entry name" value="GTP CYCLOHYDROLASE II-RELATED"/>
    <property type="match status" value="1"/>
</dbReference>
<comment type="cofactor">
    <cofactor evidence="14">
        <name>Mg(2+)</name>
        <dbReference type="ChEBI" id="CHEBI:18420"/>
    </cofactor>
    <cofactor evidence="14">
        <name>Mn(2+)</name>
        <dbReference type="ChEBI" id="CHEBI:29035"/>
    </cofactor>
    <text evidence="14">Binds 2 divalent metal cations per subunit. Magnesium or manganese.</text>
</comment>
<keyword evidence="17" id="KW-1185">Reference proteome</keyword>
<dbReference type="OrthoDB" id="9793111at2"/>
<dbReference type="InterPro" id="IPR000422">
    <property type="entry name" value="DHBP_synthase_RibB"/>
</dbReference>
<evidence type="ECO:0000256" key="9">
    <source>
        <dbReference type="ARBA" id="ARBA00022619"/>
    </source>
</evidence>
<dbReference type="GO" id="GO:0003935">
    <property type="term" value="F:GTP cyclohydrolase II activity"/>
    <property type="evidence" value="ECO:0007669"/>
    <property type="project" value="TreeGrafter"/>
</dbReference>
<evidence type="ECO:0000256" key="12">
    <source>
        <dbReference type="ARBA" id="ARBA00023211"/>
    </source>
</evidence>
<evidence type="ECO:0000256" key="7">
    <source>
        <dbReference type="ARBA" id="ARBA00012153"/>
    </source>
</evidence>
<dbReference type="GO" id="GO:0008686">
    <property type="term" value="F:3,4-dihydroxy-2-butanone-4-phosphate synthase activity"/>
    <property type="evidence" value="ECO:0007669"/>
    <property type="project" value="UniProtKB-UniRule"/>
</dbReference>
<dbReference type="InterPro" id="IPR032677">
    <property type="entry name" value="GTP_cyclohydro_II"/>
</dbReference>
<feature type="binding site" evidence="14">
    <location>
        <position position="28"/>
    </location>
    <ligand>
        <name>Mg(2+)</name>
        <dbReference type="ChEBI" id="CHEBI:18420"/>
        <label>2</label>
    </ligand>
</feature>
<keyword evidence="9 14" id="KW-0686">Riboflavin biosynthesis</keyword>
<dbReference type="NCBIfam" id="TIGR00506">
    <property type="entry name" value="ribB"/>
    <property type="match status" value="1"/>
</dbReference>
<keyword evidence="10 14" id="KW-0479">Metal-binding</keyword>
<feature type="binding site" evidence="14">
    <location>
        <begin position="27"/>
        <end position="28"/>
    </location>
    <ligand>
        <name>D-ribulose 5-phosphate</name>
        <dbReference type="ChEBI" id="CHEBI:58121"/>
    </ligand>
</feature>
<dbReference type="EMBL" id="CBXV010000006">
    <property type="protein sequence ID" value="CDM65772.1"/>
    <property type="molecule type" value="Genomic_DNA"/>
</dbReference>
<comment type="function">
    <text evidence="3 14">Catalyzes the conversion of D-ribulose 5-phosphate to formate and 3,4-dihydroxy-2-butanone 4-phosphate.</text>
</comment>
<evidence type="ECO:0000256" key="1">
    <source>
        <dbReference type="ARBA" id="ARBA00000141"/>
    </source>
</evidence>
<keyword evidence="12 14" id="KW-0464">Manganese</keyword>
<gene>
    <name evidence="14" type="primary">ribB</name>
    <name evidence="16" type="ORF">PYK22_01779</name>
</gene>
<accession>A0A0B6WYF5</accession>
<comment type="catalytic activity">
    <reaction evidence="1 14">
        <text>D-ribulose 5-phosphate = (2S)-2-hydroxy-3-oxobutyl phosphate + formate + H(+)</text>
        <dbReference type="Rhea" id="RHEA:18457"/>
        <dbReference type="ChEBI" id="CHEBI:15378"/>
        <dbReference type="ChEBI" id="CHEBI:15740"/>
        <dbReference type="ChEBI" id="CHEBI:58121"/>
        <dbReference type="ChEBI" id="CHEBI:58830"/>
        <dbReference type="EC" id="4.1.99.12"/>
    </reaction>
</comment>
<dbReference type="GO" id="GO:0005829">
    <property type="term" value="C:cytosol"/>
    <property type="evidence" value="ECO:0007669"/>
    <property type="project" value="TreeGrafter"/>
</dbReference>
<comment type="subunit">
    <text evidence="14">Homodimer.</text>
</comment>
<evidence type="ECO:0000256" key="8">
    <source>
        <dbReference type="ARBA" id="ARBA00018836"/>
    </source>
</evidence>
<reference evidence="16 17" key="1">
    <citation type="submission" date="2013-12" db="EMBL/GenBank/DDBJ databases">
        <authorList>
            <person name="Stott M."/>
        </authorList>
    </citation>
    <scope>NUCLEOTIDE SEQUENCE [LARGE SCALE GENOMIC DNA]</scope>
    <source>
        <strain evidence="16 17">K22</strain>
    </source>
</reference>
<dbReference type="Pfam" id="PF00925">
    <property type="entry name" value="GTP_cyclohydro2"/>
    <property type="match status" value="1"/>
</dbReference>
<sequence>MPFASIEDAAADLREGRMIIIVDDENRENEGDLACAAEKVTPEIVNFMATHARGLICLALTEERCRELNLTMQTEDNTSNFGTAFTVSIDARRGVTTGISAADRATTILTAVDPKTKPSDLARPGHVFPLRARRGGVLVRPGQTEAIVDLARIAGLYPAGVICEIMNPDGTMARLPQLEEFARRHDLKIVSVADLIRYRMSKEVLVRRVVETDLPTVHGTFRAIAFENVINGDVHLAMVMGDVRTPEPVLVRVHTENVAGDVFGSLLNDTGRQLQVALRKIAEAGRGVVLYLKQREHGLDLIHQLRTYAVMQERGVSFEEASAETGYGLDRNYGVGAQILHELGLRRILLLTNHPPQLSALEGFELEIVGHLPLGAEEELAASRTPDD</sequence>
<comment type="similarity">
    <text evidence="6">In the C-terminal section; belongs to the GTP cyclohydrolase II family.</text>
</comment>
<dbReference type="InterPro" id="IPR036144">
    <property type="entry name" value="RibA-like_sf"/>
</dbReference>
<dbReference type="SUPFAM" id="SSF142695">
    <property type="entry name" value="RibA-like"/>
    <property type="match status" value="1"/>
</dbReference>
<proteinExistence type="inferred from homology"/>
<protein>
    <recommendedName>
        <fullName evidence="8 14">3,4-dihydroxy-2-butanone 4-phosphate synthase</fullName>
        <shortName evidence="14">DHBP synthase</shortName>
        <ecNumber evidence="7 14">4.1.99.12</ecNumber>
    </recommendedName>
</protein>
<keyword evidence="13 14" id="KW-0456">Lyase</keyword>
<reference evidence="16 17" key="2">
    <citation type="submission" date="2015-01" db="EMBL/GenBank/DDBJ databases">
        <title>Complete genome sequence of Pyrinomonas methylaliphatogenes type strain K22T.</title>
        <authorList>
            <person name="Lee K.C.Y."/>
            <person name="Power J.F."/>
            <person name="Dunfield P.F."/>
            <person name="Morgan X.C."/>
            <person name="Huttenhower C."/>
            <person name="Stott M.B."/>
        </authorList>
    </citation>
    <scope>NUCLEOTIDE SEQUENCE [LARGE SCALE GENOMIC DNA]</scope>
    <source>
        <strain evidence="16 17">K22</strain>
    </source>
</reference>
<feature type="domain" description="GTP cyclohydrolase II" evidence="15">
    <location>
        <begin position="208"/>
        <end position="373"/>
    </location>
</feature>
<evidence type="ECO:0000313" key="17">
    <source>
        <dbReference type="Proteomes" id="UP000031518"/>
    </source>
</evidence>
<evidence type="ECO:0000256" key="13">
    <source>
        <dbReference type="ARBA" id="ARBA00023239"/>
    </source>
</evidence>
<evidence type="ECO:0000256" key="3">
    <source>
        <dbReference type="ARBA" id="ARBA00002284"/>
    </source>
</evidence>
<feature type="site" description="Essential for catalytic activity" evidence="14">
    <location>
        <position position="164"/>
    </location>
</feature>
<evidence type="ECO:0000313" key="16">
    <source>
        <dbReference type="EMBL" id="CDM65772.1"/>
    </source>
</evidence>
<comment type="similarity">
    <text evidence="5">In the N-terminal section; belongs to the DHBP synthase family.</text>
</comment>
<dbReference type="GO" id="GO:0009231">
    <property type="term" value="P:riboflavin biosynthetic process"/>
    <property type="evidence" value="ECO:0007669"/>
    <property type="project" value="UniProtKB-UniRule"/>
</dbReference>
<dbReference type="GO" id="GO:0030145">
    <property type="term" value="F:manganese ion binding"/>
    <property type="evidence" value="ECO:0007669"/>
    <property type="project" value="UniProtKB-UniRule"/>
</dbReference>
<dbReference type="PIRSF" id="PIRSF001259">
    <property type="entry name" value="RibA"/>
    <property type="match status" value="1"/>
</dbReference>
<dbReference type="Pfam" id="PF00926">
    <property type="entry name" value="DHBP_synthase"/>
    <property type="match status" value="1"/>
</dbReference>
<comment type="cofactor">
    <cofactor evidence="2">
        <name>Mn(2+)</name>
        <dbReference type="ChEBI" id="CHEBI:29035"/>
    </cofactor>
</comment>
<evidence type="ECO:0000256" key="2">
    <source>
        <dbReference type="ARBA" id="ARBA00001936"/>
    </source>
</evidence>
<keyword evidence="16" id="KW-0378">Hydrolase</keyword>
<name>A0A0B6WYF5_9BACT</name>
<dbReference type="Gene3D" id="3.40.50.10990">
    <property type="entry name" value="GTP cyclohydrolase II"/>
    <property type="match status" value="1"/>
</dbReference>
<dbReference type="PANTHER" id="PTHR21327:SF18">
    <property type="entry name" value="3,4-DIHYDROXY-2-BUTANONE 4-PHOSPHATE SYNTHASE"/>
    <property type="match status" value="1"/>
</dbReference>
<organism evidence="16 17">
    <name type="scientific">Pyrinomonas methylaliphatogenes</name>
    <dbReference type="NCBI Taxonomy" id="454194"/>
    <lineage>
        <taxon>Bacteria</taxon>
        <taxon>Pseudomonadati</taxon>
        <taxon>Acidobacteriota</taxon>
        <taxon>Blastocatellia</taxon>
        <taxon>Blastocatellales</taxon>
        <taxon>Pyrinomonadaceae</taxon>
        <taxon>Pyrinomonas</taxon>
    </lineage>
</organism>
<evidence type="ECO:0000256" key="14">
    <source>
        <dbReference type="HAMAP-Rule" id="MF_00180"/>
    </source>
</evidence>
<comment type="similarity">
    <text evidence="14">Belongs to the DHBP synthase family.</text>
</comment>
<dbReference type="RefSeq" id="WP_041976315.1">
    <property type="nucleotide sequence ID" value="NZ_CBXV010000006.1"/>
</dbReference>
<evidence type="ECO:0000256" key="6">
    <source>
        <dbReference type="ARBA" id="ARBA00008976"/>
    </source>
</evidence>
<keyword evidence="11 14" id="KW-0460">Magnesium</keyword>
<dbReference type="SUPFAM" id="SSF55821">
    <property type="entry name" value="YrdC/RibB"/>
    <property type="match status" value="1"/>
</dbReference>
<feature type="site" description="Essential for catalytic activity" evidence="14">
    <location>
        <position position="126"/>
    </location>
</feature>
<evidence type="ECO:0000256" key="5">
    <source>
        <dbReference type="ARBA" id="ARBA00005520"/>
    </source>
</evidence>
<dbReference type="FunFam" id="3.90.870.10:FF:000001">
    <property type="entry name" value="Riboflavin biosynthesis protein RibBA"/>
    <property type="match status" value="1"/>
</dbReference>
<dbReference type="HAMAP" id="MF_00180">
    <property type="entry name" value="RibB"/>
    <property type="match status" value="1"/>
</dbReference>
<feature type="binding site" evidence="14">
    <location>
        <position position="32"/>
    </location>
    <ligand>
        <name>D-ribulose 5-phosphate</name>
        <dbReference type="ChEBI" id="CHEBI:58121"/>
    </ligand>
</feature>
<evidence type="ECO:0000256" key="11">
    <source>
        <dbReference type="ARBA" id="ARBA00022842"/>
    </source>
</evidence>
<comment type="pathway">
    <text evidence="4 14">Cofactor biosynthesis; riboflavin biosynthesis; 2-hydroxy-3-oxobutyl phosphate from D-ribulose 5-phosphate: step 1/1.</text>
</comment>
<evidence type="ECO:0000256" key="4">
    <source>
        <dbReference type="ARBA" id="ARBA00004904"/>
    </source>
</evidence>